<dbReference type="AlphaFoldDB" id="A0A4Q2RTH0"/>
<evidence type="ECO:0000313" key="4">
    <source>
        <dbReference type="EMBL" id="RYB91135.1"/>
    </source>
</evidence>
<keyword evidence="2" id="KW-0472">Membrane</keyword>
<name>A0A4Q2RTH0_9ACTN</name>
<sequence>MNDQTVRDLLHEAADDIEPRDRLDAIRAATASTSGGRRTHRGWWAAGGAGLLAASIATAFALTTGGAPQSTGPDLAAPPTSGSTVPDGGTSSPVAVYFVGDTAAGPRLYREFRAADPDSRVTSAMVAALRGDALDPDYRSLWPSTTVFRAWSTGPDGITVTLEGAPVERPAGMSEQDAQLAMEQLVRTAQALEGQGRVPVDVQVAGAVTDTILGVTTTTPLTGSPDADVLAPVSISDPVEEQVVGDGQLTVRGRALSESRVVTTRIQRWEGTFVVAQEVDRLRAGNDGMLEFTATFDLTDVPAGQYAVVSTVEHSDGTVDSDTRRITVID</sequence>
<keyword evidence="2" id="KW-1133">Transmembrane helix</keyword>
<comment type="caution">
    <text evidence="4">The sequence shown here is derived from an EMBL/GenBank/DDBJ whole genome shotgun (WGS) entry which is preliminary data.</text>
</comment>
<dbReference type="OrthoDB" id="4843507at2"/>
<organism evidence="4 5">
    <name type="scientific">Nocardioides oleivorans</name>
    <dbReference type="NCBI Taxonomy" id="273676"/>
    <lineage>
        <taxon>Bacteria</taxon>
        <taxon>Bacillati</taxon>
        <taxon>Actinomycetota</taxon>
        <taxon>Actinomycetes</taxon>
        <taxon>Propionibacteriales</taxon>
        <taxon>Nocardioidaceae</taxon>
        <taxon>Nocardioides</taxon>
    </lineage>
</organism>
<evidence type="ECO:0000256" key="1">
    <source>
        <dbReference type="SAM" id="MobiDB-lite"/>
    </source>
</evidence>
<dbReference type="RefSeq" id="WP_129402030.1">
    <property type="nucleotide sequence ID" value="NZ_SDWT01000003.1"/>
</dbReference>
<gene>
    <name evidence="4" type="ORF">EUA93_19630</name>
</gene>
<evidence type="ECO:0000313" key="5">
    <source>
        <dbReference type="Proteomes" id="UP000294071"/>
    </source>
</evidence>
<keyword evidence="5" id="KW-1185">Reference proteome</keyword>
<feature type="region of interest" description="Disordered" evidence="1">
    <location>
        <begin position="65"/>
        <end position="90"/>
    </location>
</feature>
<dbReference type="EMBL" id="SDWT01000003">
    <property type="protein sequence ID" value="RYB91135.1"/>
    <property type="molecule type" value="Genomic_DNA"/>
</dbReference>
<feature type="transmembrane region" description="Helical" evidence="2">
    <location>
        <begin position="42"/>
        <end position="62"/>
    </location>
</feature>
<proteinExistence type="predicted"/>
<dbReference type="Pfam" id="PF10646">
    <property type="entry name" value="Germane"/>
    <property type="match status" value="1"/>
</dbReference>
<feature type="compositionally biased region" description="Polar residues" evidence="1">
    <location>
        <begin position="80"/>
        <end position="90"/>
    </location>
</feature>
<dbReference type="Proteomes" id="UP000294071">
    <property type="component" value="Unassembled WGS sequence"/>
</dbReference>
<evidence type="ECO:0000256" key="2">
    <source>
        <dbReference type="SAM" id="Phobius"/>
    </source>
</evidence>
<protein>
    <recommendedName>
        <fullName evidence="3">GerMN domain-containing protein</fullName>
    </recommendedName>
</protein>
<accession>A0A4Q2RTH0</accession>
<dbReference type="InterPro" id="IPR019606">
    <property type="entry name" value="GerMN"/>
</dbReference>
<evidence type="ECO:0000259" key="3">
    <source>
        <dbReference type="SMART" id="SM00909"/>
    </source>
</evidence>
<feature type="domain" description="GerMN" evidence="3">
    <location>
        <begin position="122"/>
        <end position="213"/>
    </location>
</feature>
<reference evidence="4 5" key="1">
    <citation type="submission" date="2019-01" db="EMBL/GenBank/DDBJ databases">
        <title>Novel species of Nocardioides.</title>
        <authorList>
            <person name="Liu Q."/>
            <person name="Xin Y.-H."/>
        </authorList>
    </citation>
    <scope>NUCLEOTIDE SEQUENCE [LARGE SCALE GENOMIC DNA]</scope>
    <source>
        <strain evidence="4 5">CGMCC 4.6882</strain>
    </source>
</reference>
<keyword evidence="2" id="KW-0812">Transmembrane</keyword>
<dbReference type="SMART" id="SM00909">
    <property type="entry name" value="Germane"/>
    <property type="match status" value="1"/>
</dbReference>